<comment type="catalytic activity">
    <reaction evidence="14">
        <text>L-threonyl-[protein] + ATP = O-phospho-L-threonyl-[protein] + ADP + H(+)</text>
        <dbReference type="Rhea" id="RHEA:46608"/>
        <dbReference type="Rhea" id="RHEA-COMP:11060"/>
        <dbReference type="Rhea" id="RHEA-COMP:11605"/>
        <dbReference type="ChEBI" id="CHEBI:15378"/>
        <dbReference type="ChEBI" id="CHEBI:30013"/>
        <dbReference type="ChEBI" id="CHEBI:30616"/>
        <dbReference type="ChEBI" id="CHEBI:61977"/>
        <dbReference type="ChEBI" id="CHEBI:456216"/>
        <dbReference type="EC" id="2.7.11.1"/>
    </reaction>
</comment>
<dbReference type="GO" id="GO:0035556">
    <property type="term" value="P:intracellular signal transduction"/>
    <property type="evidence" value="ECO:0007669"/>
    <property type="project" value="TreeGrafter"/>
</dbReference>
<reference evidence="19" key="1">
    <citation type="submission" date="2016-03" db="EMBL/GenBank/DDBJ databases">
        <authorList>
            <person name="Guldener U."/>
        </authorList>
    </citation>
    <scope>NUCLEOTIDE SEQUENCE [LARGE SCALE GENOMIC DNA]</scope>
    <source>
        <strain evidence="19">04CH-RAC-A.6.1</strain>
    </source>
</reference>
<keyword evidence="10" id="KW-0418">Kinase</keyword>
<gene>
    <name evidence="18" type="ORF">RAG0_05161</name>
</gene>
<organism evidence="18 19">
    <name type="scientific">Rhynchosporium agropyri</name>
    <dbReference type="NCBI Taxonomy" id="914238"/>
    <lineage>
        <taxon>Eukaryota</taxon>
        <taxon>Fungi</taxon>
        <taxon>Dikarya</taxon>
        <taxon>Ascomycota</taxon>
        <taxon>Pezizomycotina</taxon>
        <taxon>Leotiomycetes</taxon>
        <taxon>Helotiales</taxon>
        <taxon>Ploettnerulaceae</taxon>
        <taxon>Rhynchosporium</taxon>
    </lineage>
</organism>
<dbReference type="EMBL" id="FJUX01000022">
    <property type="protein sequence ID" value="CZS95565.1"/>
    <property type="molecule type" value="Genomic_DNA"/>
</dbReference>
<comment type="subunit">
    <text evidence="3">Component of the EKC/KEOPS complex composed of at least BUD32, CGI121, GON7, KAE1 and PCC1; the whole complex dimerizes.</text>
</comment>
<dbReference type="SMART" id="SM00220">
    <property type="entry name" value="S_TKc"/>
    <property type="match status" value="1"/>
</dbReference>
<evidence type="ECO:0000256" key="13">
    <source>
        <dbReference type="ARBA" id="ARBA00033194"/>
    </source>
</evidence>
<dbReference type="GO" id="GO:0005524">
    <property type="term" value="F:ATP binding"/>
    <property type="evidence" value="ECO:0007669"/>
    <property type="project" value="UniProtKB-KW"/>
</dbReference>
<evidence type="ECO:0000256" key="4">
    <source>
        <dbReference type="ARBA" id="ARBA00012513"/>
    </source>
</evidence>
<evidence type="ECO:0000313" key="19">
    <source>
        <dbReference type="Proteomes" id="UP000178912"/>
    </source>
</evidence>
<feature type="domain" description="Protein kinase" evidence="17">
    <location>
        <begin position="1"/>
        <end position="278"/>
    </location>
</feature>
<dbReference type="GO" id="GO:0005737">
    <property type="term" value="C:cytoplasm"/>
    <property type="evidence" value="ECO:0007669"/>
    <property type="project" value="TreeGrafter"/>
</dbReference>
<evidence type="ECO:0000313" key="18">
    <source>
        <dbReference type="EMBL" id="CZS95565.1"/>
    </source>
</evidence>
<dbReference type="Proteomes" id="UP000178912">
    <property type="component" value="Unassembled WGS sequence"/>
</dbReference>
<dbReference type="EC" id="2.7.11.1" evidence="4"/>
<dbReference type="Pfam" id="PF00069">
    <property type="entry name" value="Pkinase"/>
    <property type="match status" value="1"/>
</dbReference>
<dbReference type="InterPro" id="IPR008266">
    <property type="entry name" value="Tyr_kinase_AS"/>
</dbReference>
<dbReference type="Gene3D" id="1.10.510.10">
    <property type="entry name" value="Transferase(Phosphotransferase) domain 1"/>
    <property type="match status" value="1"/>
</dbReference>
<dbReference type="OrthoDB" id="6513151at2759"/>
<dbReference type="InterPro" id="IPR000719">
    <property type="entry name" value="Prot_kinase_dom"/>
</dbReference>
<evidence type="ECO:0000256" key="10">
    <source>
        <dbReference type="ARBA" id="ARBA00022777"/>
    </source>
</evidence>
<evidence type="ECO:0000256" key="9">
    <source>
        <dbReference type="ARBA" id="ARBA00022741"/>
    </source>
</evidence>
<accession>A0A1E1KBZ1</accession>
<keyword evidence="7" id="KW-0723">Serine/threonine-protein kinase</keyword>
<keyword evidence="19" id="KW-1185">Reference proteome</keyword>
<keyword evidence="11" id="KW-0067">ATP-binding</keyword>
<name>A0A1E1KBZ1_9HELO</name>
<evidence type="ECO:0000256" key="5">
    <source>
        <dbReference type="ARBA" id="ARBA00013948"/>
    </source>
</evidence>
<evidence type="ECO:0000256" key="8">
    <source>
        <dbReference type="ARBA" id="ARBA00022679"/>
    </source>
</evidence>
<feature type="region of interest" description="Disordered" evidence="16">
    <location>
        <begin position="35"/>
        <end position="85"/>
    </location>
</feature>
<evidence type="ECO:0000256" key="7">
    <source>
        <dbReference type="ARBA" id="ARBA00022527"/>
    </source>
</evidence>
<comment type="similarity">
    <text evidence="2">Belongs to the protein kinase superfamily. CAMK Ser/Thr protein kinase family. NIM1 subfamily.</text>
</comment>
<evidence type="ECO:0000256" key="15">
    <source>
        <dbReference type="ARBA" id="ARBA00048679"/>
    </source>
</evidence>
<evidence type="ECO:0000256" key="1">
    <source>
        <dbReference type="ARBA" id="ARBA00003747"/>
    </source>
</evidence>
<evidence type="ECO:0000256" key="12">
    <source>
        <dbReference type="ARBA" id="ARBA00030980"/>
    </source>
</evidence>
<sequence>MVLSPKVIISVALVENDYSNLPFQPEKRLSTILEYETESKPTTRSKNDERESSSTSSTCYTTKSRRAQPPDRRPTVRRHSATTSSVLSSTHHNNIFYATDIPSANLITGHQITHIHLGNVIHQAGKLSSGEADCYIMQLISGLAYLHSIDITHRDISPRNLLLTSNGALKIANFNSSEQVKHAIRFFAEKTFDGKAVDMWAAGIVYMEMRGGKTLWEKAAEGADEDYDGYLRDRVGLWDFWPVENLRNKHCRSVVRSLLDPSPGKRMTASIVLISTWSLETGLCAAITPGEETEKP</sequence>
<dbReference type="PANTHER" id="PTHR24346:SF82">
    <property type="entry name" value="KP78A-RELATED"/>
    <property type="match status" value="1"/>
</dbReference>
<evidence type="ECO:0000256" key="11">
    <source>
        <dbReference type="ARBA" id="ARBA00022840"/>
    </source>
</evidence>
<evidence type="ECO:0000256" key="2">
    <source>
        <dbReference type="ARBA" id="ARBA00010791"/>
    </source>
</evidence>
<evidence type="ECO:0000256" key="3">
    <source>
        <dbReference type="ARBA" id="ARBA00011534"/>
    </source>
</evidence>
<dbReference type="SUPFAM" id="SSF56112">
    <property type="entry name" value="Protein kinase-like (PK-like)"/>
    <property type="match status" value="1"/>
</dbReference>
<dbReference type="PROSITE" id="PS50011">
    <property type="entry name" value="PROTEIN_KINASE_DOM"/>
    <property type="match status" value="1"/>
</dbReference>
<evidence type="ECO:0000259" key="17">
    <source>
        <dbReference type="PROSITE" id="PS50011"/>
    </source>
</evidence>
<feature type="compositionally biased region" description="Low complexity" evidence="16">
    <location>
        <begin position="53"/>
        <end position="62"/>
    </location>
</feature>
<keyword evidence="9" id="KW-0547">Nucleotide-binding</keyword>
<proteinExistence type="inferred from homology"/>
<dbReference type="AlphaFoldDB" id="A0A1E1KBZ1"/>
<feature type="compositionally biased region" description="Basic and acidic residues" evidence="16">
    <location>
        <begin position="37"/>
        <end position="52"/>
    </location>
</feature>
<dbReference type="PANTHER" id="PTHR24346">
    <property type="entry name" value="MAP/MICROTUBULE AFFINITY-REGULATING KINASE"/>
    <property type="match status" value="1"/>
</dbReference>
<evidence type="ECO:0000256" key="16">
    <source>
        <dbReference type="SAM" id="MobiDB-lite"/>
    </source>
</evidence>
<comment type="function">
    <text evidence="1">Component of the EKC/KEOPS complex that is required for the formation of a threonylcarbamoyl group on adenosine at position 37 (t(6)A37) in tRNAs that read codons beginning with adenine. The complex is probably involved in the transfer of the threonylcarbamoyl moiety of threonylcarbamoyl-AMP (TC-AMP) to the N6 group of A37. BUD32 has ATPase activity in the context of the EKC/KEOPS complex and likely plays a supporting role to the catalytic subunit KAE1. The EKC/KEOPS complex also promotes both telomere uncapping and telomere elongation. The complex is required for efficient recruitment of transcriptional coactivators.</text>
</comment>
<dbReference type="GO" id="GO:0004674">
    <property type="term" value="F:protein serine/threonine kinase activity"/>
    <property type="evidence" value="ECO:0007669"/>
    <property type="project" value="UniProtKB-KW"/>
</dbReference>
<dbReference type="InterPro" id="IPR011009">
    <property type="entry name" value="Kinase-like_dom_sf"/>
</dbReference>
<evidence type="ECO:0000256" key="6">
    <source>
        <dbReference type="ARBA" id="ARBA00019973"/>
    </source>
</evidence>
<protein>
    <recommendedName>
        <fullName evidence="6">EKC/KEOPS complex subunit BUD32</fullName>
        <ecNumber evidence="4">2.7.11.1</ecNumber>
    </recommendedName>
    <alternativeName>
        <fullName evidence="12 13">Atypical Serine/threonine protein kinase BUD32</fullName>
    </alternativeName>
    <alternativeName>
        <fullName evidence="5">EKC/KEOPS complex subunit bud32</fullName>
    </alternativeName>
</protein>
<comment type="catalytic activity">
    <reaction evidence="15">
        <text>L-seryl-[protein] + ATP = O-phospho-L-seryl-[protein] + ADP + H(+)</text>
        <dbReference type="Rhea" id="RHEA:17989"/>
        <dbReference type="Rhea" id="RHEA-COMP:9863"/>
        <dbReference type="Rhea" id="RHEA-COMP:11604"/>
        <dbReference type="ChEBI" id="CHEBI:15378"/>
        <dbReference type="ChEBI" id="CHEBI:29999"/>
        <dbReference type="ChEBI" id="CHEBI:30616"/>
        <dbReference type="ChEBI" id="CHEBI:83421"/>
        <dbReference type="ChEBI" id="CHEBI:456216"/>
        <dbReference type="EC" id="2.7.11.1"/>
    </reaction>
</comment>
<dbReference type="PROSITE" id="PS00109">
    <property type="entry name" value="PROTEIN_KINASE_TYR"/>
    <property type="match status" value="1"/>
</dbReference>
<keyword evidence="8" id="KW-0808">Transferase</keyword>
<evidence type="ECO:0000256" key="14">
    <source>
        <dbReference type="ARBA" id="ARBA00047899"/>
    </source>
</evidence>